<sequence>MPPIAFSGTLHNRKKADLAAIASALKLSQEGTASDIKERIKAHLDANQKKLEKNPQFSGLYLTSRQRRDRASSETVSEQAFQPPSLPSSRLAPERDSTPPRRVKAPALSLETVVETPTQDGEMHAISAMLRQPEPPTPYPAYQEASESHQLISTGLPPLPASAAPSISTMVITKPKELVQKIIYADPTDPAPANMKWVRQKLSSSWNLWCLTAAVEFASLLSILRSEGRLIEPLGPEVVRPLTHWILPSLVIPIIAGTLISFSAASNTLLNTVDFDPLTANIVRAAAYYLWPYHMYDDVDLLGEKWRMTGALLNVAFALAEAVQKAPTRVIPEPEPKTHAPEQRLLQSSASDHEDDHIASEEVD</sequence>
<protein>
    <submittedName>
        <fullName evidence="2">Uncharacterized protein</fullName>
    </submittedName>
</protein>
<name>A0A0D7AVF6_9AGAR</name>
<proteinExistence type="predicted"/>
<keyword evidence="3" id="KW-1185">Reference proteome</keyword>
<dbReference type="AlphaFoldDB" id="A0A0D7AVF6"/>
<reference evidence="2 3" key="1">
    <citation type="journal article" date="2015" name="Fungal Genet. Biol.">
        <title>Evolution of novel wood decay mechanisms in Agaricales revealed by the genome sequences of Fistulina hepatica and Cylindrobasidium torrendii.</title>
        <authorList>
            <person name="Floudas D."/>
            <person name="Held B.W."/>
            <person name="Riley R."/>
            <person name="Nagy L.G."/>
            <person name="Koehler G."/>
            <person name="Ransdell A.S."/>
            <person name="Younus H."/>
            <person name="Chow J."/>
            <person name="Chiniquy J."/>
            <person name="Lipzen A."/>
            <person name="Tritt A."/>
            <person name="Sun H."/>
            <person name="Haridas S."/>
            <person name="LaButti K."/>
            <person name="Ohm R.A."/>
            <person name="Kues U."/>
            <person name="Blanchette R.A."/>
            <person name="Grigoriev I.V."/>
            <person name="Minto R.E."/>
            <person name="Hibbett D.S."/>
        </authorList>
    </citation>
    <scope>NUCLEOTIDE SEQUENCE [LARGE SCALE GENOMIC DNA]</scope>
    <source>
        <strain evidence="2 3">FP15055 ss-10</strain>
    </source>
</reference>
<dbReference type="STRING" id="1314674.A0A0D7AVF6"/>
<dbReference type="GO" id="GO:0016020">
    <property type="term" value="C:membrane"/>
    <property type="evidence" value="ECO:0007669"/>
    <property type="project" value="TreeGrafter"/>
</dbReference>
<dbReference type="InterPro" id="IPR038872">
    <property type="entry name" value="Put_GTT3"/>
</dbReference>
<evidence type="ECO:0000256" key="1">
    <source>
        <dbReference type="SAM" id="MobiDB-lite"/>
    </source>
</evidence>
<feature type="compositionally biased region" description="Polar residues" evidence="1">
    <location>
        <begin position="55"/>
        <end position="64"/>
    </location>
</feature>
<dbReference type="PANTHER" id="PTHR41807:SF1">
    <property type="entry name" value="GLUTATHIONE TRANSFERASE 3"/>
    <property type="match status" value="1"/>
</dbReference>
<feature type="compositionally biased region" description="Basic and acidic residues" evidence="1">
    <location>
        <begin position="351"/>
        <end position="364"/>
    </location>
</feature>
<organism evidence="2 3">
    <name type="scientific">Cylindrobasidium torrendii FP15055 ss-10</name>
    <dbReference type="NCBI Taxonomy" id="1314674"/>
    <lineage>
        <taxon>Eukaryota</taxon>
        <taxon>Fungi</taxon>
        <taxon>Dikarya</taxon>
        <taxon>Basidiomycota</taxon>
        <taxon>Agaricomycotina</taxon>
        <taxon>Agaricomycetes</taxon>
        <taxon>Agaricomycetidae</taxon>
        <taxon>Agaricales</taxon>
        <taxon>Marasmiineae</taxon>
        <taxon>Physalacriaceae</taxon>
        <taxon>Cylindrobasidium</taxon>
    </lineage>
</organism>
<feature type="region of interest" description="Disordered" evidence="1">
    <location>
        <begin position="55"/>
        <end position="102"/>
    </location>
</feature>
<dbReference type="OrthoDB" id="5569309at2759"/>
<evidence type="ECO:0000313" key="2">
    <source>
        <dbReference type="EMBL" id="KIY62177.1"/>
    </source>
</evidence>
<dbReference type="PANTHER" id="PTHR41807">
    <property type="entry name" value="GLUTATHIONE TRANSFERASE 3"/>
    <property type="match status" value="1"/>
</dbReference>
<feature type="compositionally biased region" description="Basic and acidic residues" evidence="1">
    <location>
        <begin position="332"/>
        <end position="342"/>
    </location>
</feature>
<evidence type="ECO:0000313" key="3">
    <source>
        <dbReference type="Proteomes" id="UP000054007"/>
    </source>
</evidence>
<gene>
    <name evidence="2" type="ORF">CYLTODRAFT_459216</name>
</gene>
<accession>A0A0D7AVF6</accession>
<feature type="compositionally biased region" description="Polar residues" evidence="1">
    <location>
        <begin position="73"/>
        <end position="82"/>
    </location>
</feature>
<feature type="region of interest" description="Disordered" evidence="1">
    <location>
        <begin position="329"/>
        <end position="364"/>
    </location>
</feature>
<dbReference type="EMBL" id="KN880815">
    <property type="protein sequence ID" value="KIY62177.1"/>
    <property type="molecule type" value="Genomic_DNA"/>
</dbReference>
<dbReference type="Proteomes" id="UP000054007">
    <property type="component" value="Unassembled WGS sequence"/>
</dbReference>